<keyword evidence="6" id="KW-1185">Reference proteome</keyword>
<evidence type="ECO:0000256" key="2">
    <source>
        <dbReference type="ARBA" id="ARBA00022692"/>
    </source>
</evidence>
<evidence type="ECO:0000313" key="6">
    <source>
        <dbReference type="Proteomes" id="UP000694382"/>
    </source>
</evidence>
<evidence type="ECO:0000256" key="1">
    <source>
        <dbReference type="ARBA" id="ARBA00004141"/>
    </source>
</evidence>
<dbReference type="Proteomes" id="UP000694382">
    <property type="component" value="Chromosome 26"/>
</dbReference>
<name>A0A8C3MQE9_GEOPR</name>
<dbReference type="Ensembl" id="ENSCPVT00000009157.2">
    <property type="protein sequence ID" value="ENSCPVP00000008791.1"/>
    <property type="gene ID" value="ENSCPVG00000006438.2"/>
</dbReference>
<evidence type="ECO:0000256" key="4">
    <source>
        <dbReference type="ARBA" id="ARBA00023136"/>
    </source>
</evidence>
<sequence>MGEAGFNTEYAAGPFALFCLAKYANITLMNTLTAILFFKPSLFNLPQELFPAALATKVLLLSAAFLRVRSALPPSSVLSVQAQCLSHPCSRPFVQQHAQVREQSPAQGSAALEGFGEGSVALILHWSEQ</sequence>
<dbReference type="InterPro" id="IPR001694">
    <property type="entry name" value="NADH_UbQ_OxRdtase_su1/FPO"/>
</dbReference>
<dbReference type="GO" id="GO:0016020">
    <property type="term" value="C:membrane"/>
    <property type="evidence" value="ECO:0007669"/>
    <property type="project" value="UniProtKB-SubCell"/>
</dbReference>
<reference evidence="5" key="2">
    <citation type="submission" date="2025-08" db="UniProtKB">
        <authorList>
            <consortium name="Ensembl"/>
        </authorList>
    </citation>
    <scope>IDENTIFICATION</scope>
</reference>
<proteinExistence type="predicted"/>
<reference evidence="5" key="1">
    <citation type="submission" date="2020-02" db="EMBL/GenBank/DDBJ databases">
        <authorList>
            <person name="Enbody D E."/>
            <person name="Pettersson E M."/>
        </authorList>
    </citation>
    <scope>NUCLEOTIDE SEQUENCE [LARGE SCALE GENOMIC DNA]</scope>
</reference>
<organism evidence="5 6">
    <name type="scientific">Geospiza parvula</name>
    <name type="common">Small tree-finch</name>
    <name type="synonym">Camarhynchus parvulus</name>
    <dbReference type="NCBI Taxonomy" id="87175"/>
    <lineage>
        <taxon>Eukaryota</taxon>
        <taxon>Metazoa</taxon>
        <taxon>Chordata</taxon>
        <taxon>Craniata</taxon>
        <taxon>Vertebrata</taxon>
        <taxon>Euteleostomi</taxon>
        <taxon>Archelosauria</taxon>
        <taxon>Archosauria</taxon>
        <taxon>Dinosauria</taxon>
        <taxon>Saurischia</taxon>
        <taxon>Theropoda</taxon>
        <taxon>Coelurosauria</taxon>
        <taxon>Aves</taxon>
        <taxon>Neognathae</taxon>
        <taxon>Neoaves</taxon>
        <taxon>Telluraves</taxon>
        <taxon>Australaves</taxon>
        <taxon>Passeriformes</taxon>
        <taxon>Thraupidae</taxon>
        <taxon>Camarhynchus</taxon>
    </lineage>
</organism>
<dbReference type="Pfam" id="PF00146">
    <property type="entry name" value="NADHdh"/>
    <property type="match status" value="1"/>
</dbReference>
<evidence type="ECO:0000313" key="5">
    <source>
        <dbReference type="Ensembl" id="ENSCPVP00000008791.1"/>
    </source>
</evidence>
<protein>
    <submittedName>
        <fullName evidence="5">Uncharacterized protein</fullName>
    </submittedName>
</protein>
<keyword evidence="4" id="KW-0472">Membrane</keyword>
<keyword evidence="2" id="KW-0812">Transmembrane</keyword>
<comment type="subcellular location">
    <subcellularLocation>
        <location evidence="1">Membrane</location>
        <topology evidence="1">Multi-pass membrane protein</topology>
    </subcellularLocation>
</comment>
<dbReference type="AlphaFoldDB" id="A0A8C3MQE9"/>
<keyword evidence="3" id="KW-1133">Transmembrane helix</keyword>
<reference evidence="5" key="3">
    <citation type="submission" date="2025-09" db="UniProtKB">
        <authorList>
            <consortium name="Ensembl"/>
        </authorList>
    </citation>
    <scope>IDENTIFICATION</scope>
</reference>
<evidence type="ECO:0000256" key="3">
    <source>
        <dbReference type="ARBA" id="ARBA00022989"/>
    </source>
</evidence>
<accession>A0A8C3MQE9</accession>